<dbReference type="PANTHER" id="PTHR48416">
    <property type="entry name" value="CYTOCHROME C OXIDASE SUBUNIT 6C"/>
    <property type="match status" value="1"/>
</dbReference>
<dbReference type="SUPFAM" id="SSF81415">
    <property type="entry name" value="Mitochondrial cytochrome c oxidase subunit VIc"/>
    <property type="match status" value="1"/>
</dbReference>
<dbReference type="InterPro" id="IPR037169">
    <property type="entry name" value="Cytochrome_c_oxidase_VIc_sf"/>
</dbReference>
<comment type="similarity">
    <text evidence="3">Belongs to the cytochrome c oxidase subunit 6c family.</text>
</comment>
<dbReference type="InterPro" id="IPR034884">
    <property type="entry name" value="Cytochrome_c_oxidase_VIc/VIIs"/>
</dbReference>
<evidence type="ECO:0000256" key="9">
    <source>
        <dbReference type="SAM" id="Phobius"/>
    </source>
</evidence>
<dbReference type="Gene3D" id="4.10.93.10">
    <property type="entry name" value="Mitochondrial cytochrome c oxidase subunit VIc/VIIs"/>
    <property type="match status" value="1"/>
</dbReference>
<reference evidence="10" key="1">
    <citation type="submission" date="2022-01" db="EMBL/GenBank/DDBJ databases">
        <authorList>
            <person name="King R."/>
        </authorList>
    </citation>
    <scope>NUCLEOTIDE SEQUENCE</scope>
</reference>
<comment type="subcellular location">
    <subcellularLocation>
        <location evidence="1">Mitochondrion inner membrane</location>
        <topology evidence="1">Single-pass membrane protein</topology>
    </subcellularLocation>
</comment>
<dbReference type="PANTHER" id="PTHR48416:SF1">
    <property type="entry name" value="CYTOCHROME C OXIDASE SUBUNIT 6C"/>
    <property type="match status" value="1"/>
</dbReference>
<keyword evidence="4 9" id="KW-0812">Transmembrane</keyword>
<keyword evidence="5" id="KW-0999">Mitochondrion inner membrane</keyword>
<keyword evidence="6 9" id="KW-1133">Transmembrane helix</keyword>
<evidence type="ECO:0000256" key="8">
    <source>
        <dbReference type="ARBA" id="ARBA00023136"/>
    </source>
</evidence>
<evidence type="ECO:0000313" key="10">
    <source>
        <dbReference type="EMBL" id="CAG9802937.1"/>
    </source>
</evidence>
<sequence>MSIAKPQLRGLLQNQIKKNLLISGVFVTVVMVAVQVFRNEPKKRDYAEFYKNYDPEAVFQRMVAGGYMQCVEKRD</sequence>
<proteinExistence type="inferred from homology"/>
<dbReference type="Proteomes" id="UP001153620">
    <property type="component" value="Chromosome 2"/>
</dbReference>
<evidence type="ECO:0008006" key="12">
    <source>
        <dbReference type="Google" id="ProtNLM"/>
    </source>
</evidence>
<dbReference type="GO" id="GO:0005743">
    <property type="term" value="C:mitochondrial inner membrane"/>
    <property type="evidence" value="ECO:0007669"/>
    <property type="project" value="UniProtKB-SubCell"/>
</dbReference>
<name>A0A9N9RQI1_9DIPT</name>
<evidence type="ECO:0000256" key="3">
    <source>
        <dbReference type="ARBA" id="ARBA00007204"/>
    </source>
</evidence>
<dbReference type="InterPro" id="IPR051389">
    <property type="entry name" value="Cytochrome_c_oxidase_VIc"/>
</dbReference>
<dbReference type="OrthoDB" id="10051322at2759"/>
<evidence type="ECO:0000256" key="4">
    <source>
        <dbReference type="ARBA" id="ARBA00022692"/>
    </source>
</evidence>
<evidence type="ECO:0000256" key="6">
    <source>
        <dbReference type="ARBA" id="ARBA00022989"/>
    </source>
</evidence>
<comment type="pathway">
    <text evidence="2">Energy metabolism; oxidative phosphorylation.</text>
</comment>
<keyword evidence="11" id="KW-1185">Reference proteome</keyword>
<accession>A0A9N9RQI1</accession>
<organism evidence="10 11">
    <name type="scientific">Chironomus riparius</name>
    <dbReference type="NCBI Taxonomy" id="315576"/>
    <lineage>
        <taxon>Eukaryota</taxon>
        <taxon>Metazoa</taxon>
        <taxon>Ecdysozoa</taxon>
        <taxon>Arthropoda</taxon>
        <taxon>Hexapoda</taxon>
        <taxon>Insecta</taxon>
        <taxon>Pterygota</taxon>
        <taxon>Neoptera</taxon>
        <taxon>Endopterygota</taxon>
        <taxon>Diptera</taxon>
        <taxon>Nematocera</taxon>
        <taxon>Chironomoidea</taxon>
        <taxon>Chironomidae</taxon>
        <taxon>Chironominae</taxon>
        <taxon>Chironomus</taxon>
    </lineage>
</organism>
<keyword evidence="7" id="KW-0496">Mitochondrion</keyword>
<dbReference type="AlphaFoldDB" id="A0A9N9RQI1"/>
<evidence type="ECO:0000256" key="7">
    <source>
        <dbReference type="ARBA" id="ARBA00023128"/>
    </source>
</evidence>
<reference evidence="10" key="2">
    <citation type="submission" date="2022-10" db="EMBL/GenBank/DDBJ databases">
        <authorList>
            <consortium name="ENA_rothamsted_submissions"/>
            <consortium name="culmorum"/>
            <person name="King R."/>
        </authorList>
    </citation>
    <scope>NUCLEOTIDE SEQUENCE</scope>
</reference>
<evidence type="ECO:0000256" key="2">
    <source>
        <dbReference type="ARBA" id="ARBA00004673"/>
    </source>
</evidence>
<evidence type="ECO:0000313" key="11">
    <source>
        <dbReference type="Proteomes" id="UP001153620"/>
    </source>
</evidence>
<protein>
    <recommendedName>
        <fullName evidence="12">Mitochondrial cytochrome c oxidase subunit VIc/VIIs domain-containing protein</fullName>
    </recommendedName>
</protein>
<evidence type="ECO:0000256" key="5">
    <source>
        <dbReference type="ARBA" id="ARBA00022792"/>
    </source>
</evidence>
<dbReference type="Pfam" id="PF02937">
    <property type="entry name" value="COX6C"/>
    <property type="match status" value="1"/>
</dbReference>
<gene>
    <name evidence="10" type="ORF">CHIRRI_LOCUS5842</name>
</gene>
<keyword evidence="8 9" id="KW-0472">Membrane</keyword>
<dbReference type="EMBL" id="OU895878">
    <property type="protein sequence ID" value="CAG9802937.1"/>
    <property type="molecule type" value="Genomic_DNA"/>
</dbReference>
<feature type="transmembrane region" description="Helical" evidence="9">
    <location>
        <begin position="20"/>
        <end position="37"/>
    </location>
</feature>
<evidence type="ECO:0000256" key="1">
    <source>
        <dbReference type="ARBA" id="ARBA00004434"/>
    </source>
</evidence>